<keyword evidence="5" id="KW-0812">Transmembrane</keyword>
<evidence type="ECO:0000313" key="8">
    <source>
        <dbReference type="Proteomes" id="UP001626537"/>
    </source>
</evidence>
<accession>A0ABZ0I0D8</accession>
<name>A0ABZ0I0D8_9GAMM</name>
<evidence type="ECO:0000256" key="2">
    <source>
        <dbReference type="ARBA" id="ARBA00007783"/>
    </source>
</evidence>
<dbReference type="PROSITE" id="PS51012">
    <property type="entry name" value="ABC_TM2"/>
    <property type="match status" value="1"/>
</dbReference>
<feature type="transmembrane region" description="Helical" evidence="5">
    <location>
        <begin position="35"/>
        <end position="56"/>
    </location>
</feature>
<keyword evidence="5" id="KW-1133">Transmembrane helix</keyword>
<comment type="subcellular location">
    <subcellularLocation>
        <location evidence="1">Cell inner membrane</location>
        <topology evidence="1">Multi-pass membrane protein</topology>
    </subcellularLocation>
</comment>
<dbReference type="EMBL" id="CP136864">
    <property type="protein sequence ID" value="WOJ92962.1"/>
    <property type="molecule type" value="Genomic_DNA"/>
</dbReference>
<organism evidence="7 8">
    <name type="scientific">Congregibacter variabilis</name>
    <dbReference type="NCBI Taxonomy" id="3081200"/>
    <lineage>
        <taxon>Bacteria</taxon>
        <taxon>Pseudomonadati</taxon>
        <taxon>Pseudomonadota</taxon>
        <taxon>Gammaproteobacteria</taxon>
        <taxon>Cellvibrionales</taxon>
        <taxon>Halieaceae</taxon>
        <taxon>Congregibacter</taxon>
    </lineage>
</organism>
<evidence type="ECO:0000256" key="5">
    <source>
        <dbReference type="SAM" id="Phobius"/>
    </source>
</evidence>
<reference evidence="7 8" key="1">
    <citation type="submission" date="2023-10" db="EMBL/GenBank/DDBJ databases">
        <title>Two novel species belonging to the OM43/NOR5 clade.</title>
        <authorList>
            <person name="Park M."/>
        </authorList>
    </citation>
    <scope>NUCLEOTIDE SEQUENCE [LARGE SCALE GENOMIC DNA]</scope>
    <source>
        <strain evidence="7 8">IMCC43200</strain>
    </source>
</reference>
<proteinExistence type="inferred from homology"/>
<evidence type="ECO:0000256" key="4">
    <source>
        <dbReference type="ARBA" id="ARBA00022519"/>
    </source>
</evidence>
<keyword evidence="4" id="KW-0997">Cell inner membrane</keyword>
<feature type="transmembrane region" description="Helical" evidence="5">
    <location>
        <begin position="177"/>
        <end position="194"/>
    </location>
</feature>
<dbReference type="InterPro" id="IPR047817">
    <property type="entry name" value="ABC2_TM_bact-type"/>
</dbReference>
<feature type="transmembrane region" description="Helical" evidence="5">
    <location>
        <begin position="125"/>
        <end position="146"/>
    </location>
</feature>
<evidence type="ECO:0000259" key="6">
    <source>
        <dbReference type="PROSITE" id="PS51012"/>
    </source>
</evidence>
<evidence type="ECO:0000313" key="7">
    <source>
        <dbReference type="EMBL" id="WOJ92962.1"/>
    </source>
</evidence>
<evidence type="ECO:0000256" key="1">
    <source>
        <dbReference type="ARBA" id="ARBA00004429"/>
    </source>
</evidence>
<keyword evidence="5" id="KW-0472">Membrane</keyword>
<dbReference type="Proteomes" id="UP001626537">
    <property type="component" value="Chromosome"/>
</dbReference>
<feature type="domain" description="ABC transmembrane type-2" evidence="6">
    <location>
        <begin position="37"/>
        <end position="257"/>
    </location>
</feature>
<feature type="transmembrane region" description="Helical" evidence="5">
    <location>
        <begin position="152"/>
        <end position="172"/>
    </location>
</feature>
<dbReference type="PANTHER" id="PTHR30413:SF8">
    <property type="entry name" value="TRANSPORT PERMEASE PROTEIN"/>
    <property type="match status" value="1"/>
</dbReference>
<keyword evidence="4" id="KW-1003">Cell membrane</keyword>
<dbReference type="PANTHER" id="PTHR30413">
    <property type="entry name" value="INNER MEMBRANE TRANSPORT PERMEASE"/>
    <property type="match status" value="1"/>
</dbReference>
<dbReference type="RefSeq" id="WP_407347618.1">
    <property type="nucleotide sequence ID" value="NZ_CP136864.1"/>
</dbReference>
<protein>
    <submittedName>
        <fullName evidence="7">ABC transporter permease</fullName>
    </submittedName>
</protein>
<keyword evidence="3" id="KW-0813">Transport</keyword>
<evidence type="ECO:0000256" key="3">
    <source>
        <dbReference type="ARBA" id="ARBA00022448"/>
    </source>
</evidence>
<feature type="transmembrane region" description="Helical" evidence="5">
    <location>
        <begin position="233"/>
        <end position="254"/>
    </location>
</feature>
<sequence length="268" mass="30189">MTTLSFCSDNMTLRRFWMLVDEMARMSLKADASRFYLGYLWWVLEPLLYVAVFYVVFEVLLGTRRADFLVFLMCGKLTFIWFSKSVVHASRSIVASKGLIGKIDLPKALFPMAVVQEGLYKQAAVFALLFGFLLLNGYAIGVHWLWLLPVLLVNYFMVVAGSLIAAFLVCLVFDFTIAISMGMIFLLFTSGVFWDARALATPEMTDWVLTLNPLAFVIDAYRQVLMVGVAPDLWHLAAVAAVTCLVIALMLYLLRKNSQFLALRAITS</sequence>
<gene>
    <name evidence="7" type="ORF">R0135_14385</name>
</gene>
<keyword evidence="8" id="KW-1185">Reference proteome</keyword>
<comment type="similarity">
    <text evidence="2">Belongs to the ABC-2 integral membrane protein family.</text>
</comment>